<dbReference type="AlphaFoldDB" id="A0A412PHI8"/>
<dbReference type="PANTHER" id="PTHR11839:SF18">
    <property type="entry name" value="NUDIX HYDROLASE DOMAIN-CONTAINING PROTEIN"/>
    <property type="match status" value="1"/>
</dbReference>
<comment type="caution">
    <text evidence="4">The sequence shown here is derived from an EMBL/GenBank/DDBJ whole genome shotgun (WGS) entry which is preliminary data.</text>
</comment>
<dbReference type="GO" id="GO:0006753">
    <property type="term" value="P:nucleoside phosphate metabolic process"/>
    <property type="evidence" value="ECO:0007669"/>
    <property type="project" value="TreeGrafter"/>
</dbReference>
<keyword evidence="2 4" id="KW-0378">Hydrolase</keyword>
<dbReference type="Pfam" id="PF00293">
    <property type="entry name" value="NUDIX"/>
    <property type="match status" value="1"/>
</dbReference>
<dbReference type="EMBL" id="QRWX01000001">
    <property type="protein sequence ID" value="RGT57629.1"/>
    <property type="molecule type" value="Genomic_DNA"/>
</dbReference>
<evidence type="ECO:0000259" key="3">
    <source>
        <dbReference type="PROSITE" id="PS51462"/>
    </source>
</evidence>
<evidence type="ECO:0000256" key="1">
    <source>
        <dbReference type="ARBA" id="ARBA00001946"/>
    </source>
</evidence>
<organism evidence="4 5">
    <name type="scientific">Solobacterium moorei</name>
    <dbReference type="NCBI Taxonomy" id="102148"/>
    <lineage>
        <taxon>Bacteria</taxon>
        <taxon>Bacillati</taxon>
        <taxon>Bacillota</taxon>
        <taxon>Erysipelotrichia</taxon>
        <taxon>Erysipelotrichales</taxon>
        <taxon>Erysipelotrichaceae</taxon>
        <taxon>Solobacterium</taxon>
    </lineage>
</organism>
<dbReference type="InterPro" id="IPR000086">
    <property type="entry name" value="NUDIX_hydrolase_dom"/>
</dbReference>
<evidence type="ECO:0000313" key="5">
    <source>
        <dbReference type="Proteomes" id="UP000284731"/>
    </source>
</evidence>
<dbReference type="PROSITE" id="PS51462">
    <property type="entry name" value="NUDIX"/>
    <property type="match status" value="1"/>
</dbReference>
<dbReference type="Gene3D" id="3.90.79.10">
    <property type="entry name" value="Nucleoside Triphosphate Pyrophosphohydrolase"/>
    <property type="match status" value="1"/>
</dbReference>
<evidence type="ECO:0000313" key="4">
    <source>
        <dbReference type="EMBL" id="RGT57629.1"/>
    </source>
</evidence>
<dbReference type="GO" id="GO:0016787">
    <property type="term" value="F:hydrolase activity"/>
    <property type="evidence" value="ECO:0007669"/>
    <property type="project" value="UniProtKB-KW"/>
</dbReference>
<proteinExistence type="predicted"/>
<dbReference type="PANTHER" id="PTHR11839">
    <property type="entry name" value="UDP/ADP-SUGAR PYROPHOSPHATASE"/>
    <property type="match status" value="1"/>
</dbReference>
<dbReference type="InterPro" id="IPR020084">
    <property type="entry name" value="NUDIX_hydrolase_CS"/>
</dbReference>
<dbReference type="PROSITE" id="PS00893">
    <property type="entry name" value="NUDIX_BOX"/>
    <property type="match status" value="1"/>
</dbReference>
<dbReference type="GO" id="GO:0005829">
    <property type="term" value="C:cytosol"/>
    <property type="evidence" value="ECO:0007669"/>
    <property type="project" value="TreeGrafter"/>
</dbReference>
<sequence>MYSIIAMDDWLYFINSSRYFEFICCMISAWRRHNIMNRLLTREEIFEGNILHIYKDTVEIEDNLTVEREVVQHIGGVGIALEDKDGKFFFVKQWRYAQQEETLEFPAGKKEEGEDSLTTAKREIQEETGYTGKDWIYMGKIYPTPAYDTEVIDLYYAKVDQYIGQHLDEDEKIQIYKYCLEELIELIMEGKIPDAKTVSMAMYLCQMKKRGEI</sequence>
<gene>
    <name evidence="4" type="ORF">DWX20_00855</name>
</gene>
<dbReference type="GO" id="GO:0019693">
    <property type="term" value="P:ribose phosphate metabolic process"/>
    <property type="evidence" value="ECO:0007669"/>
    <property type="project" value="TreeGrafter"/>
</dbReference>
<feature type="domain" description="Nudix hydrolase" evidence="3">
    <location>
        <begin position="72"/>
        <end position="200"/>
    </location>
</feature>
<accession>A0A412PHI8</accession>
<comment type="cofactor">
    <cofactor evidence="1">
        <name>Mg(2+)</name>
        <dbReference type="ChEBI" id="CHEBI:18420"/>
    </cofactor>
</comment>
<evidence type="ECO:0000256" key="2">
    <source>
        <dbReference type="ARBA" id="ARBA00022801"/>
    </source>
</evidence>
<reference evidence="4 5" key="1">
    <citation type="submission" date="2018-08" db="EMBL/GenBank/DDBJ databases">
        <title>A genome reference for cultivated species of the human gut microbiota.</title>
        <authorList>
            <person name="Zou Y."/>
            <person name="Xue W."/>
            <person name="Luo G."/>
        </authorList>
    </citation>
    <scope>NUCLEOTIDE SEQUENCE [LARGE SCALE GENOMIC DNA]</scope>
    <source>
        <strain evidence="4 5">AF18-46</strain>
    </source>
</reference>
<name>A0A412PHI8_9FIRM</name>
<dbReference type="Proteomes" id="UP000284731">
    <property type="component" value="Unassembled WGS sequence"/>
</dbReference>
<protein>
    <submittedName>
        <fullName evidence="4">NUDIX hydrolase</fullName>
    </submittedName>
</protein>
<dbReference type="SUPFAM" id="SSF55811">
    <property type="entry name" value="Nudix"/>
    <property type="match status" value="1"/>
</dbReference>
<dbReference type="InterPro" id="IPR015797">
    <property type="entry name" value="NUDIX_hydrolase-like_dom_sf"/>
</dbReference>